<dbReference type="Proteomes" id="UP000570517">
    <property type="component" value="Unassembled WGS sequence"/>
</dbReference>
<evidence type="ECO:0000256" key="2">
    <source>
        <dbReference type="SAM" id="Phobius"/>
    </source>
</evidence>
<protein>
    <submittedName>
        <fullName evidence="3">Uncharacterized protein</fullName>
    </submittedName>
</protein>
<dbReference type="AlphaFoldDB" id="A0A850PEV6"/>
<feature type="compositionally biased region" description="Polar residues" evidence="1">
    <location>
        <begin position="16"/>
        <end position="25"/>
    </location>
</feature>
<feature type="region of interest" description="Disordered" evidence="1">
    <location>
        <begin position="1"/>
        <end position="27"/>
    </location>
</feature>
<evidence type="ECO:0000313" key="4">
    <source>
        <dbReference type="Proteomes" id="UP000570517"/>
    </source>
</evidence>
<keyword evidence="4" id="KW-1185">Reference proteome</keyword>
<dbReference type="EMBL" id="JABFYL010000009">
    <property type="protein sequence ID" value="NVN49001.1"/>
    <property type="molecule type" value="Genomic_DNA"/>
</dbReference>
<keyword evidence="2" id="KW-1133">Transmembrane helix</keyword>
<evidence type="ECO:0000313" key="3">
    <source>
        <dbReference type="EMBL" id="NVN49001.1"/>
    </source>
</evidence>
<accession>A0A850PEV6</accession>
<keyword evidence="2" id="KW-0472">Membrane</keyword>
<organism evidence="3 4">
    <name type="scientific">Mycolicibacterium hippocampi</name>
    <dbReference type="NCBI Taxonomy" id="659824"/>
    <lineage>
        <taxon>Bacteria</taxon>
        <taxon>Bacillati</taxon>
        <taxon>Actinomycetota</taxon>
        <taxon>Actinomycetes</taxon>
        <taxon>Mycobacteriales</taxon>
        <taxon>Mycobacteriaceae</taxon>
        <taxon>Mycolicibacterium</taxon>
    </lineage>
</organism>
<name>A0A850PEV6_9MYCO</name>
<gene>
    <name evidence="3" type="ORF">HLY00_607</name>
</gene>
<sequence>MKSSLAVSCHGARSRWPQQHHTQSAGRLGRRRIVTSLLLALGLAVLALLVAEPVAAHVACMAIFPPA</sequence>
<reference evidence="3 4" key="1">
    <citation type="submission" date="2020-05" db="EMBL/GenBank/DDBJ databases">
        <title>Draft genome sequence of Mycobacterium hippocampi DL, isolated from European seabass, Dicentrarchus labrax, reared in fish farms.</title>
        <authorList>
            <person name="Stathopoulou P."/>
            <person name="Asimakis E."/>
            <person name="Tzokas K."/>
            <person name="Batargias C."/>
            <person name="Tsiamis G."/>
        </authorList>
    </citation>
    <scope>NUCLEOTIDE SEQUENCE [LARGE SCALE GENOMIC DNA]</scope>
    <source>
        <strain evidence="3 4">DL</strain>
    </source>
</reference>
<evidence type="ECO:0000256" key="1">
    <source>
        <dbReference type="SAM" id="MobiDB-lite"/>
    </source>
</evidence>
<keyword evidence="2" id="KW-0812">Transmembrane</keyword>
<proteinExistence type="predicted"/>
<feature type="transmembrane region" description="Helical" evidence="2">
    <location>
        <begin position="37"/>
        <end position="64"/>
    </location>
</feature>
<comment type="caution">
    <text evidence="3">The sequence shown here is derived from an EMBL/GenBank/DDBJ whole genome shotgun (WGS) entry which is preliminary data.</text>
</comment>